<proteinExistence type="predicted"/>
<feature type="compositionally biased region" description="Basic and acidic residues" evidence="1">
    <location>
        <begin position="55"/>
        <end position="69"/>
    </location>
</feature>
<name>A0AAV7WLA9_PLEWA</name>
<reference evidence="2" key="1">
    <citation type="journal article" date="2022" name="bioRxiv">
        <title>Sequencing and chromosome-scale assembly of the giantPleurodeles waltlgenome.</title>
        <authorList>
            <person name="Brown T."/>
            <person name="Elewa A."/>
            <person name="Iarovenko S."/>
            <person name="Subramanian E."/>
            <person name="Araus A.J."/>
            <person name="Petzold A."/>
            <person name="Susuki M."/>
            <person name="Suzuki K.-i.T."/>
            <person name="Hayashi T."/>
            <person name="Toyoda A."/>
            <person name="Oliveira C."/>
            <person name="Osipova E."/>
            <person name="Leigh N.D."/>
            <person name="Simon A."/>
            <person name="Yun M.H."/>
        </authorList>
    </citation>
    <scope>NUCLEOTIDE SEQUENCE</scope>
    <source>
        <strain evidence="2">20211129_DDA</strain>
        <tissue evidence="2">Liver</tissue>
    </source>
</reference>
<dbReference type="AlphaFoldDB" id="A0AAV7WLA9"/>
<sequence>MRPSDTLAEEMQRQEGTEYSTGVETQHRLQEVTPCGRRTACLLRAAAADCGEGTGRVDTEDGRQAERAHWRTASAESDPPSGGNPEDNRRSQTGGETRPVKRAAPAVRAEHAREPALEHQRQVEPPEEERLGKSRYPWREEAIQADCPTRTGLLRVRGRCDGRPPHPRVPGHFASPPFPLLFFTFCCCPTAHGAGMGRKRC</sequence>
<accession>A0AAV7WLA9</accession>
<feature type="region of interest" description="Disordered" evidence="1">
    <location>
        <begin position="1"/>
        <end position="30"/>
    </location>
</feature>
<evidence type="ECO:0000313" key="3">
    <source>
        <dbReference type="Proteomes" id="UP001066276"/>
    </source>
</evidence>
<evidence type="ECO:0000313" key="2">
    <source>
        <dbReference type="EMBL" id="KAJ1214849.1"/>
    </source>
</evidence>
<comment type="caution">
    <text evidence="2">The sequence shown here is derived from an EMBL/GenBank/DDBJ whole genome shotgun (WGS) entry which is preliminary data.</text>
</comment>
<dbReference type="Proteomes" id="UP001066276">
    <property type="component" value="Chromosome 1_1"/>
</dbReference>
<protein>
    <submittedName>
        <fullName evidence="2">Uncharacterized protein</fullName>
    </submittedName>
</protein>
<feature type="compositionally biased region" description="Basic and acidic residues" evidence="1">
    <location>
        <begin position="108"/>
        <end position="135"/>
    </location>
</feature>
<evidence type="ECO:0000256" key="1">
    <source>
        <dbReference type="SAM" id="MobiDB-lite"/>
    </source>
</evidence>
<organism evidence="2 3">
    <name type="scientific">Pleurodeles waltl</name>
    <name type="common">Iberian ribbed newt</name>
    <dbReference type="NCBI Taxonomy" id="8319"/>
    <lineage>
        <taxon>Eukaryota</taxon>
        <taxon>Metazoa</taxon>
        <taxon>Chordata</taxon>
        <taxon>Craniata</taxon>
        <taxon>Vertebrata</taxon>
        <taxon>Euteleostomi</taxon>
        <taxon>Amphibia</taxon>
        <taxon>Batrachia</taxon>
        <taxon>Caudata</taxon>
        <taxon>Salamandroidea</taxon>
        <taxon>Salamandridae</taxon>
        <taxon>Pleurodelinae</taxon>
        <taxon>Pleurodeles</taxon>
    </lineage>
</organism>
<feature type="region of interest" description="Disordered" evidence="1">
    <location>
        <begin position="47"/>
        <end position="135"/>
    </location>
</feature>
<keyword evidence="3" id="KW-1185">Reference proteome</keyword>
<dbReference type="EMBL" id="JANPWB010000001">
    <property type="protein sequence ID" value="KAJ1214849.1"/>
    <property type="molecule type" value="Genomic_DNA"/>
</dbReference>
<gene>
    <name evidence="2" type="ORF">NDU88_002460</name>
</gene>